<sequence>MTKIFNRYNRRSIRKNLRNKLTFYEIILWSKLKNRQINNRKFRRQHGIGNYIVDFFCPELKLVIEVDGANHSFDEKSEQYDTERKKYIESQGIKVIRFGNNEIKDNLIGVLEVVYKETSANHPKPLLGKEGSNYQIHN</sequence>
<dbReference type="PANTHER" id="PTHR38590:SF1">
    <property type="entry name" value="BLL0828 PROTEIN"/>
    <property type="match status" value="1"/>
</dbReference>
<reference evidence="2 3" key="1">
    <citation type="journal article" date="2016" name="Nat. Commun.">
        <title>Thousands of microbial genomes shed light on interconnected biogeochemical processes in an aquifer system.</title>
        <authorList>
            <person name="Anantharaman K."/>
            <person name="Brown C.T."/>
            <person name="Hug L.A."/>
            <person name="Sharon I."/>
            <person name="Castelle C.J."/>
            <person name="Probst A.J."/>
            <person name="Thomas B.C."/>
            <person name="Singh A."/>
            <person name="Wilkins M.J."/>
            <person name="Karaoz U."/>
            <person name="Brodie E.L."/>
            <person name="Williams K.H."/>
            <person name="Hubbard S.S."/>
            <person name="Banfield J.F."/>
        </authorList>
    </citation>
    <scope>NUCLEOTIDE SEQUENCE [LARGE SCALE GENOMIC DNA]</scope>
</reference>
<protein>
    <recommendedName>
        <fullName evidence="1">DUF559 domain-containing protein</fullName>
    </recommendedName>
</protein>
<feature type="domain" description="DUF559" evidence="1">
    <location>
        <begin position="11"/>
        <end position="117"/>
    </location>
</feature>
<dbReference type="CDD" id="cd01038">
    <property type="entry name" value="Endonuclease_DUF559"/>
    <property type="match status" value="1"/>
</dbReference>
<dbReference type="Pfam" id="PF04480">
    <property type="entry name" value="DUF559"/>
    <property type="match status" value="1"/>
</dbReference>
<accession>A0A1G1YHL0</accession>
<dbReference type="AlphaFoldDB" id="A0A1G1YHL0"/>
<dbReference type="SUPFAM" id="SSF52980">
    <property type="entry name" value="Restriction endonuclease-like"/>
    <property type="match status" value="1"/>
</dbReference>
<dbReference type="Gene3D" id="3.40.960.10">
    <property type="entry name" value="VSR Endonuclease"/>
    <property type="match status" value="1"/>
</dbReference>
<proteinExistence type="predicted"/>
<evidence type="ECO:0000259" key="1">
    <source>
        <dbReference type="Pfam" id="PF04480"/>
    </source>
</evidence>
<dbReference type="InterPro" id="IPR011335">
    <property type="entry name" value="Restrct_endonuc-II-like"/>
</dbReference>
<gene>
    <name evidence="2" type="ORF">A3A02_03645</name>
</gene>
<dbReference type="InterPro" id="IPR007569">
    <property type="entry name" value="DUF559"/>
</dbReference>
<organism evidence="2 3">
    <name type="scientific">Candidatus Buchananbacteria bacterium RIFCSPLOWO2_01_FULL_39_33</name>
    <dbReference type="NCBI Taxonomy" id="1797543"/>
    <lineage>
        <taxon>Bacteria</taxon>
        <taxon>Candidatus Buchananiibacteriota</taxon>
    </lineage>
</organism>
<dbReference type="Proteomes" id="UP000177376">
    <property type="component" value="Unassembled WGS sequence"/>
</dbReference>
<name>A0A1G1YHL0_9BACT</name>
<evidence type="ECO:0000313" key="3">
    <source>
        <dbReference type="Proteomes" id="UP000177376"/>
    </source>
</evidence>
<comment type="caution">
    <text evidence="2">The sequence shown here is derived from an EMBL/GenBank/DDBJ whole genome shotgun (WGS) entry which is preliminary data.</text>
</comment>
<dbReference type="EMBL" id="MHIM01000030">
    <property type="protein sequence ID" value="OGY51843.1"/>
    <property type="molecule type" value="Genomic_DNA"/>
</dbReference>
<dbReference type="PANTHER" id="PTHR38590">
    <property type="entry name" value="BLL0828 PROTEIN"/>
    <property type="match status" value="1"/>
</dbReference>
<dbReference type="InterPro" id="IPR047216">
    <property type="entry name" value="Endonuclease_DUF559_bact"/>
</dbReference>
<evidence type="ECO:0000313" key="2">
    <source>
        <dbReference type="EMBL" id="OGY51843.1"/>
    </source>
</evidence>